<name>A0ABR6NL24_9SPHN</name>
<protein>
    <submittedName>
        <fullName evidence="1">Uncharacterized protein</fullName>
    </submittedName>
</protein>
<evidence type="ECO:0000313" key="1">
    <source>
        <dbReference type="EMBL" id="MBB5987831.1"/>
    </source>
</evidence>
<keyword evidence="2" id="KW-1185">Reference proteome</keyword>
<dbReference type="Proteomes" id="UP001138540">
    <property type="component" value="Unassembled WGS sequence"/>
</dbReference>
<proteinExistence type="predicted"/>
<dbReference type="EMBL" id="JACHKA010000001">
    <property type="protein sequence ID" value="MBB5987831.1"/>
    <property type="molecule type" value="Genomic_DNA"/>
</dbReference>
<gene>
    <name evidence="1" type="ORF">HNP60_003805</name>
</gene>
<reference evidence="1 2" key="1">
    <citation type="submission" date="2020-08" db="EMBL/GenBank/DDBJ databases">
        <title>Exploring microbial biodiversity for novel pathways involved in the catabolism of aromatic compounds derived from lignin.</title>
        <authorList>
            <person name="Elkins J."/>
        </authorList>
    </citation>
    <scope>NUCLEOTIDE SEQUENCE [LARGE SCALE GENOMIC DNA]</scope>
    <source>
        <strain evidence="1 2">B1D3A</strain>
    </source>
</reference>
<organism evidence="1 2">
    <name type="scientific">Sphingobium lignivorans</name>
    <dbReference type="NCBI Taxonomy" id="2735886"/>
    <lineage>
        <taxon>Bacteria</taxon>
        <taxon>Pseudomonadati</taxon>
        <taxon>Pseudomonadota</taxon>
        <taxon>Alphaproteobacteria</taxon>
        <taxon>Sphingomonadales</taxon>
        <taxon>Sphingomonadaceae</taxon>
        <taxon>Sphingobium</taxon>
    </lineage>
</organism>
<comment type="caution">
    <text evidence="1">The sequence shown here is derived from an EMBL/GenBank/DDBJ whole genome shotgun (WGS) entry which is preliminary data.</text>
</comment>
<evidence type="ECO:0000313" key="2">
    <source>
        <dbReference type="Proteomes" id="UP001138540"/>
    </source>
</evidence>
<sequence length="124" mass="13310">MAMAAGESWPPLAAVGGMTVHQDATLFVRAQMLGRIETLQETCATLSLAALCTQLDEVRSLARRNDYHAVEGLASMLESVIAYNGHRQIALNYLALMREAAEGETMGPESARVYLAAAALQGCR</sequence>
<dbReference type="RefSeq" id="WP_184156494.1">
    <property type="nucleotide sequence ID" value="NZ_JACHKA010000001.1"/>
</dbReference>
<accession>A0ABR6NL24</accession>